<reference evidence="1 2" key="1">
    <citation type="submission" date="2013-10" db="EMBL/GenBank/DDBJ databases">
        <title>Whole Genome Shotgun Sequence of Pseudomonas taiwanensis SJ9.</title>
        <authorList>
            <person name="Hong S.-J."/>
            <person name="Shin J.-H."/>
        </authorList>
    </citation>
    <scope>NUCLEOTIDE SEQUENCE [LARGE SCALE GENOMIC DNA]</scope>
    <source>
        <strain evidence="1 2">SJ9</strain>
    </source>
</reference>
<sequence>MGGFTVKKPARRRSHRYRVNLKLAFYMRVQGFPAKKPADGRYFMIKVNFGLQQAGVI</sequence>
<dbReference type="PATRIC" id="fig|1388762.3.peg.5444"/>
<accession>V7D509</accession>
<proteinExistence type="predicted"/>
<protein>
    <submittedName>
        <fullName evidence="1">Uncharacterized protein</fullName>
    </submittedName>
</protein>
<gene>
    <name evidence="1" type="ORF">O164_28775</name>
</gene>
<evidence type="ECO:0000313" key="1">
    <source>
        <dbReference type="EMBL" id="ESW36610.1"/>
    </source>
</evidence>
<organism evidence="1 2">
    <name type="scientific">Pseudomonas taiwanensis SJ9</name>
    <dbReference type="NCBI Taxonomy" id="1388762"/>
    <lineage>
        <taxon>Bacteria</taxon>
        <taxon>Pseudomonadati</taxon>
        <taxon>Pseudomonadota</taxon>
        <taxon>Gammaproteobacteria</taxon>
        <taxon>Pseudomonadales</taxon>
        <taxon>Pseudomonadaceae</taxon>
        <taxon>Pseudomonas</taxon>
    </lineage>
</organism>
<evidence type="ECO:0000313" key="2">
    <source>
        <dbReference type="Proteomes" id="UP000018511"/>
    </source>
</evidence>
<dbReference type="EMBL" id="AXUP01000513">
    <property type="protein sequence ID" value="ESW36610.1"/>
    <property type="molecule type" value="Genomic_DNA"/>
</dbReference>
<dbReference type="AlphaFoldDB" id="V7D509"/>
<comment type="caution">
    <text evidence="1">The sequence shown here is derived from an EMBL/GenBank/DDBJ whole genome shotgun (WGS) entry which is preliminary data.</text>
</comment>
<dbReference type="Proteomes" id="UP000018511">
    <property type="component" value="Unassembled WGS sequence"/>
</dbReference>
<name>V7D509_9PSED</name>